<reference evidence="1 2" key="1">
    <citation type="journal article" date="2016" name="Front. Microbiol.">
        <title>Comprehensive Phylogenetic Analysis of Bovine Non-aureus Staphylococci Species Based on Whole-Genome Sequencing.</title>
        <authorList>
            <person name="Naushad S."/>
            <person name="Barkema H.W."/>
            <person name="Luby C."/>
            <person name="Condas L.A."/>
            <person name="Nobrega D.B."/>
            <person name="Carson D.A."/>
            <person name="De Buck J."/>
        </authorList>
    </citation>
    <scope>NUCLEOTIDE SEQUENCE [LARGE SCALE GENOMIC DNA]</scope>
    <source>
        <strain evidence="1 2">SNUC 2993</strain>
    </source>
</reference>
<accession>A0A2T4PXE1</accession>
<dbReference type="AlphaFoldDB" id="A0A2T4PXE1"/>
<dbReference type="Proteomes" id="UP000240717">
    <property type="component" value="Unassembled WGS sequence"/>
</dbReference>
<comment type="caution">
    <text evidence="1">The sequence shown here is derived from an EMBL/GenBank/DDBJ whole genome shotgun (WGS) entry which is preliminary data.</text>
</comment>
<dbReference type="EMBL" id="PZEV01000084">
    <property type="protein sequence ID" value="PTI49302.1"/>
    <property type="molecule type" value="Genomic_DNA"/>
</dbReference>
<evidence type="ECO:0000313" key="2">
    <source>
        <dbReference type="Proteomes" id="UP000240717"/>
    </source>
</evidence>
<name>A0A2T4PXE1_STAWA</name>
<evidence type="ECO:0000313" key="1">
    <source>
        <dbReference type="EMBL" id="PTI49302.1"/>
    </source>
</evidence>
<gene>
    <name evidence="1" type="ORF">BU085_12325</name>
</gene>
<proteinExistence type="predicted"/>
<dbReference type="RefSeq" id="WP_107552994.1">
    <property type="nucleotide sequence ID" value="NZ_PZEV01000084.1"/>
</dbReference>
<protein>
    <submittedName>
        <fullName evidence="1">Uncharacterized protein</fullName>
    </submittedName>
</protein>
<sequence length="60" mass="7177">MKYSFITNKKDFFNLLGVSAKKMNYILYNKQFKGPENMYTTFLVPKKMVEREKLALQMES</sequence>
<organism evidence="1 2">
    <name type="scientific">Staphylococcus warneri</name>
    <dbReference type="NCBI Taxonomy" id="1292"/>
    <lineage>
        <taxon>Bacteria</taxon>
        <taxon>Bacillati</taxon>
        <taxon>Bacillota</taxon>
        <taxon>Bacilli</taxon>
        <taxon>Bacillales</taxon>
        <taxon>Staphylococcaceae</taxon>
        <taxon>Staphylococcus</taxon>
    </lineage>
</organism>